<accession>A0ABT2FBS2</accession>
<keyword evidence="1" id="KW-0812">Transmembrane</keyword>
<reference evidence="2" key="2">
    <citation type="journal article" date="2023" name="Curr. Microbiol.">
        <title>Neisseria montereyensis sp. nov., Isolated from Oropharynx of California Sea Lion (Zalophus californianus): Genomic, Phylogenetic, and Phenotypic Study.</title>
        <authorList>
            <person name="Volokhov D.V."/>
            <person name="Zagorodnyaya T.A."/>
            <person name="Furtak V.A."/>
            <person name="Nattanmai G."/>
            <person name="Randall L."/>
            <person name="Jose S."/>
            <person name="Gao Y."/>
            <person name="Gulland F.M."/>
            <person name="Eisenberg T."/>
            <person name="Delmonte P."/>
            <person name="Blom J."/>
            <person name="Mitchell K.K."/>
        </authorList>
    </citation>
    <scope>NUCLEOTIDE SEQUENCE</scope>
    <source>
        <strain evidence="2">CSL10203-ORH2</strain>
    </source>
</reference>
<gene>
    <name evidence="2" type="ORF">NXS09_01665</name>
</gene>
<keyword evidence="3" id="KW-1185">Reference proteome</keyword>
<feature type="transmembrane region" description="Helical" evidence="1">
    <location>
        <begin position="498"/>
        <end position="517"/>
    </location>
</feature>
<reference evidence="2" key="1">
    <citation type="submission" date="2022-08" db="EMBL/GenBank/DDBJ databases">
        <authorList>
            <person name="Volokhov D.V."/>
            <person name="Furtak V.A."/>
            <person name="Zagorodnyaya T.A."/>
        </authorList>
    </citation>
    <scope>NUCLEOTIDE SEQUENCE</scope>
    <source>
        <strain evidence="2">CSL10203-ORH2</strain>
    </source>
</reference>
<protein>
    <submittedName>
        <fullName evidence="2">DKNYY domain-containing protein</fullName>
    </submittedName>
</protein>
<dbReference type="Pfam" id="PF13644">
    <property type="entry name" value="DKNYY"/>
    <property type="match status" value="1"/>
</dbReference>
<evidence type="ECO:0000313" key="2">
    <source>
        <dbReference type="EMBL" id="MCS4533010.1"/>
    </source>
</evidence>
<sequence>MIVQENKSSLFWKKLLLLIPVFVSMFVFVRILAFPSESVNPRQAGENLFGVFYKYQGEIYADYWRVHDVDIATFRLLDKENGDKHIAVDKNHVYAGYQILPDLDPKKTVALGSGYYSDGNTTYYSGGGYIRNESLPWWKEVPEIILHSLFNYEQTPNQVYPFVKLPKSDSPYFLATIDVIPIIKGNINIASVPTFKVLTNGQQVYYDGLLMEDANWQSLFQLRMIRSNGMIAESRQYFSDGRHIYHTNQKLALPYNDEIYSIAMSGFYAGKEYILNPKDGMVYIADFAFDKDHAPYSPTSSYNDNVYHGLFSSNDGIYFYDDESKKVKRAGDNLFLNQHFKEIAPLVFSDGKRTLFISTKEEHYHAYKNGGIGTTYYATFIGELDAGLNNNWEPIGETRNGSVWKNGSRYFYFDEYDLKRLISEKISDLQRGESAEIIRNIIYEIKNEQIAKELLQSSHEENKAKELLEKGDLIPVKFNEKLEAFSTPDKMAYFLKKYINFNYIMVFMFLGIVIITISGHRKKRKKL</sequence>
<keyword evidence="1" id="KW-1133">Transmembrane helix</keyword>
<name>A0ABT2FBS2_9NEIS</name>
<dbReference type="Proteomes" id="UP001166947">
    <property type="component" value="Unassembled WGS sequence"/>
</dbReference>
<evidence type="ECO:0000256" key="1">
    <source>
        <dbReference type="SAM" id="Phobius"/>
    </source>
</evidence>
<dbReference type="InterPro" id="IPR027375">
    <property type="entry name" value="DKNYY"/>
</dbReference>
<comment type="caution">
    <text evidence="2">The sequence shown here is derived from an EMBL/GenBank/DDBJ whole genome shotgun (WGS) entry which is preliminary data.</text>
</comment>
<keyword evidence="1" id="KW-0472">Membrane</keyword>
<feature type="transmembrane region" description="Helical" evidence="1">
    <location>
        <begin position="15"/>
        <end position="33"/>
    </location>
</feature>
<dbReference type="EMBL" id="JANUXW010000001">
    <property type="protein sequence ID" value="MCS4533010.1"/>
    <property type="molecule type" value="Genomic_DNA"/>
</dbReference>
<proteinExistence type="predicted"/>
<dbReference type="RefSeq" id="WP_259290823.1">
    <property type="nucleotide sequence ID" value="NZ_JANUXW010000001.1"/>
</dbReference>
<organism evidence="2 3">
    <name type="scientific">Neisseria montereyensis</name>
    <dbReference type="NCBI Taxonomy" id="2973938"/>
    <lineage>
        <taxon>Bacteria</taxon>
        <taxon>Pseudomonadati</taxon>
        <taxon>Pseudomonadota</taxon>
        <taxon>Betaproteobacteria</taxon>
        <taxon>Neisseriales</taxon>
        <taxon>Neisseriaceae</taxon>
        <taxon>Neisseria</taxon>
    </lineage>
</organism>
<evidence type="ECO:0000313" key="3">
    <source>
        <dbReference type="Proteomes" id="UP001166947"/>
    </source>
</evidence>